<dbReference type="InterPro" id="IPR036068">
    <property type="entry name" value="Nicotinate_pribotase-like_C"/>
</dbReference>
<feature type="domain" description="Nicotinate phosphoribosyltransferase N-terminal" evidence="10">
    <location>
        <begin position="140"/>
        <end position="264"/>
    </location>
</feature>
<keyword evidence="5 9" id="KW-0436">Ligase</keyword>
<comment type="PTM">
    <text evidence="9">Transiently phosphorylated on a His residue during the reaction cycle. Phosphorylation strongly increases the affinity for substrates and increases the rate of nicotinate D-ribonucleotide production. Dephosphorylation regenerates the low-affinity form of the enzyme, leading to product release.</text>
</comment>
<dbReference type="InterPro" id="IPR007229">
    <property type="entry name" value="Nic_PRibTrfase-Fam"/>
</dbReference>
<organism evidence="11 12">
    <name type="scientific">Arthrobacter cheniae</name>
    <dbReference type="NCBI Taxonomy" id="1258888"/>
    <lineage>
        <taxon>Bacteria</taxon>
        <taxon>Bacillati</taxon>
        <taxon>Actinomycetota</taxon>
        <taxon>Actinomycetes</taxon>
        <taxon>Micrococcales</taxon>
        <taxon>Micrococcaceae</taxon>
        <taxon>Arthrobacter</taxon>
    </lineage>
</organism>
<evidence type="ECO:0000256" key="2">
    <source>
        <dbReference type="ARBA" id="ARBA00010897"/>
    </source>
</evidence>
<evidence type="ECO:0000256" key="1">
    <source>
        <dbReference type="ARBA" id="ARBA00004952"/>
    </source>
</evidence>
<evidence type="ECO:0000256" key="4">
    <source>
        <dbReference type="ARBA" id="ARBA00022553"/>
    </source>
</evidence>
<dbReference type="SUPFAM" id="SSF54675">
    <property type="entry name" value="Nicotinate/Quinolinate PRTase N-terminal domain-like"/>
    <property type="match status" value="1"/>
</dbReference>
<evidence type="ECO:0000313" key="11">
    <source>
        <dbReference type="EMBL" id="RJT82117.1"/>
    </source>
</evidence>
<dbReference type="Proteomes" id="UP000272560">
    <property type="component" value="Unassembled WGS sequence"/>
</dbReference>
<dbReference type="GO" id="GO:0004516">
    <property type="term" value="F:nicotinate phosphoribosyltransferase activity"/>
    <property type="evidence" value="ECO:0007669"/>
    <property type="project" value="UniProtKB-UniRule"/>
</dbReference>
<evidence type="ECO:0000256" key="3">
    <source>
        <dbReference type="ARBA" id="ARBA00013236"/>
    </source>
</evidence>
<comment type="function">
    <text evidence="9">Catalyzes the first step in the biosynthesis of NAD from nicotinic acid, the ATP-dependent synthesis of beta-nicotinate D-ribonucleotide from nicotinate and 5-phospho-D-ribose 1-phosphate.</text>
</comment>
<comment type="caution">
    <text evidence="11">The sequence shown here is derived from an EMBL/GenBank/DDBJ whole genome shotgun (WGS) entry which is preliminary data.</text>
</comment>
<dbReference type="CDD" id="cd01570">
    <property type="entry name" value="NAPRTase_A"/>
    <property type="match status" value="1"/>
</dbReference>
<keyword evidence="4" id="KW-0597">Phosphoprotein</keyword>
<reference evidence="11 12" key="1">
    <citation type="submission" date="2018-09" db="EMBL/GenBank/DDBJ databases">
        <title>Novel species of Arthrobacter.</title>
        <authorList>
            <person name="Liu Q."/>
            <person name="Xin Y.-H."/>
        </authorList>
    </citation>
    <scope>NUCLEOTIDE SEQUENCE [LARGE SCALE GENOMIC DNA]</scope>
    <source>
        <strain evidence="11 12">Hz2</strain>
    </source>
</reference>
<evidence type="ECO:0000256" key="7">
    <source>
        <dbReference type="ARBA" id="ARBA00022679"/>
    </source>
</evidence>
<comment type="catalytic activity">
    <reaction evidence="8 9">
        <text>5-phospho-alpha-D-ribose 1-diphosphate + nicotinate + ATP + H2O = nicotinate beta-D-ribonucleotide + ADP + phosphate + diphosphate</text>
        <dbReference type="Rhea" id="RHEA:36163"/>
        <dbReference type="ChEBI" id="CHEBI:15377"/>
        <dbReference type="ChEBI" id="CHEBI:30616"/>
        <dbReference type="ChEBI" id="CHEBI:32544"/>
        <dbReference type="ChEBI" id="CHEBI:33019"/>
        <dbReference type="ChEBI" id="CHEBI:43474"/>
        <dbReference type="ChEBI" id="CHEBI:57502"/>
        <dbReference type="ChEBI" id="CHEBI:58017"/>
        <dbReference type="ChEBI" id="CHEBI:456216"/>
        <dbReference type="EC" id="6.3.4.21"/>
    </reaction>
</comment>
<dbReference type="GO" id="GO:0016757">
    <property type="term" value="F:glycosyltransferase activity"/>
    <property type="evidence" value="ECO:0007669"/>
    <property type="project" value="UniProtKB-KW"/>
</dbReference>
<dbReference type="PANTHER" id="PTHR11098:SF8">
    <property type="entry name" value="NICOTINATE PHOSPHORIBOSYLTRANSFERASE PNCB1"/>
    <property type="match status" value="1"/>
</dbReference>
<dbReference type="Gene3D" id="3.20.140.10">
    <property type="entry name" value="nicotinate phosphoribosyltransferase"/>
    <property type="match status" value="1"/>
</dbReference>
<dbReference type="InterPro" id="IPR040727">
    <property type="entry name" value="NAPRTase_N"/>
</dbReference>
<keyword evidence="11" id="KW-0328">Glycosyltransferase</keyword>
<dbReference type="GO" id="GO:0005829">
    <property type="term" value="C:cytosol"/>
    <property type="evidence" value="ECO:0007669"/>
    <property type="project" value="TreeGrafter"/>
</dbReference>
<dbReference type="PANTHER" id="PTHR11098">
    <property type="entry name" value="NICOTINATE PHOSPHORIBOSYLTRANSFERASE"/>
    <property type="match status" value="1"/>
</dbReference>
<dbReference type="AlphaFoldDB" id="A0A3A5M7E6"/>
<dbReference type="GO" id="GO:0034355">
    <property type="term" value="P:NAD+ biosynthetic process via the salvage pathway"/>
    <property type="evidence" value="ECO:0007669"/>
    <property type="project" value="TreeGrafter"/>
</dbReference>
<evidence type="ECO:0000256" key="6">
    <source>
        <dbReference type="ARBA" id="ARBA00022642"/>
    </source>
</evidence>
<keyword evidence="7 9" id="KW-0808">Transferase</keyword>
<protein>
    <recommendedName>
        <fullName evidence="3 9">Nicotinate phosphoribosyltransferase</fullName>
        <ecNumber evidence="3 9">6.3.4.21</ecNumber>
    </recommendedName>
</protein>
<comment type="pathway">
    <text evidence="1 9">Cofactor biosynthesis; NAD(+) biosynthesis; nicotinate D-ribonucleotide from nicotinate: step 1/1.</text>
</comment>
<dbReference type="EC" id="6.3.4.21" evidence="3 9"/>
<keyword evidence="12" id="KW-1185">Reference proteome</keyword>
<proteinExistence type="inferred from homology"/>
<dbReference type="OrthoDB" id="9770610at2"/>
<evidence type="ECO:0000313" key="12">
    <source>
        <dbReference type="Proteomes" id="UP000272560"/>
    </source>
</evidence>
<dbReference type="UniPathway" id="UPA00253">
    <property type="reaction ID" value="UER00457"/>
</dbReference>
<sequence>MQGYGVLLHLLAAAGDDGGAALLVHLEHEGPGLRLGVAEVGLEHVTDVAHEVHGIIPDHDDPGLVEVGLLGRPHLLLGVGAGCKAYCHTVHSRSHRRCPVAWYSYGGRPAIVLRVTDALTTESPDAGSAPPAVDAPNSALFTDQYELTMLQASLHSGAAHRRSVFEAFARRLPAGRRYGVVAGTGRLLEALASFRFDEAQLTFLSDHRIVDDTTLEWLAGFRFTGSISGYAEGEAYFPNSPILTVESSFAEACILETLILSVLNHDSAIASAASRMTGAAAGRPCIEMGSRRTHEEAAVAAARAAIIGGFASTSNLEAGRRYGLPTVGTAAHSFTLLHDSERAAFEAQVASLGRGTSLLVDTYDVEQGVRTAVEVAGADLGAVRLDSGDLVAQARWVRQLLDDLGNHTTRIVVTSDLDEFAIGLLASAPVDSYGVGTSLVTGSGAPTAGMVYKLVSRQDDDGTFISVAKAAKNKASVGGIKHALRRLDEHGTAQVEVVGVGISPADDGNDRPLMQQFVKEGVLLPGWTGPEAVTRAAERHALSMAELPGAVRRLQRGEPVIPTEYEEAS</sequence>
<accession>A0A3A5M7E6</accession>
<evidence type="ECO:0000256" key="9">
    <source>
        <dbReference type="RuleBase" id="RU365100"/>
    </source>
</evidence>
<dbReference type="InterPro" id="IPR013785">
    <property type="entry name" value="Aldolase_TIM"/>
</dbReference>
<keyword evidence="6 9" id="KW-0662">Pyridine nucleotide biosynthesis</keyword>
<dbReference type="NCBIfam" id="TIGR01513">
    <property type="entry name" value="NAPRTase_put"/>
    <property type="match status" value="1"/>
</dbReference>
<dbReference type="NCBIfam" id="NF009131">
    <property type="entry name" value="PRK12484.1"/>
    <property type="match status" value="1"/>
</dbReference>
<dbReference type="InterPro" id="IPR006405">
    <property type="entry name" value="Nic_PRibTrfase_pncB"/>
</dbReference>
<dbReference type="Gene3D" id="3.20.20.70">
    <property type="entry name" value="Aldolase class I"/>
    <property type="match status" value="1"/>
</dbReference>
<evidence type="ECO:0000256" key="5">
    <source>
        <dbReference type="ARBA" id="ARBA00022598"/>
    </source>
</evidence>
<dbReference type="SUPFAM" id="SSF51690">
    <property type="entry name" value="Nicotinate/Quinolinate PRTase C-terminal domain-like"/>
    <property type="match status" value="1"/>
</dbReference>
<name>A0A3A5M7E6_9MICC</name>
<dbReference type="NCBIfam" id="NF006698">
    <property type="entry name" value="PRK09243.1-5"/>
    <property type="match status" value="1"/>
</dbReference>
<comment type="similarity">
    <text evidence="2 9">Belongs to the NAPRTase family.</text>
</comment>
<dbReference type="EMBL" id="QZVT01000002">
    <property type="protein sequence ID" value="RJT82117.1"/>
    <property type="molecule type" value="Genomic_DNA"/>
</dbReference>
<evidence type="ECO:0000259" key="10">
    <source>
        <dbReference type="Pfam" id="PF17767"/>
    </source>
</evidence>
<dbReference type="Pfam" id="PF17767">
    <property type="entry name" value="NAPRTase_N"/>
    <property type="match status" value="1"/>
</dbReference>
<evidence type="ECO:0000256" key="8">
    <source>
        <dbReference type="ARBA" id="ARBA00048668"/>
    </source>
</evidence>
<gene>
    <name evidence="11" type="ORF">D6T63_05140</name>
</gene>